<evidence type="ECO:0000313" key="3">
    <source>
        <dbReference type="Proteomes" id="UP000193642"/>
    </source>
</evidence>
<dbReference type="GO" id="GO:0007165">
    <property type="term" value="P:signal transduction"/>
    <property type="evidence" value="ECO:0007669"/>
    <property type="project" value="InterPro"/>
</dbReference>
<feature type="domain" description="Rho-GAP" evidence="1">
    <location>
        <begin position="52"/>
        <end position="215"/>
    </location>
</feature>
<dbReference type="EMBL" id="MCGO01000032">
    <property type="protein sequence ID" value="ORY41409.1"/>
    <property type="molecule type" value="Genomic_DNA"/>
</dbReference>
<dbReference type="InterPro" id="IPR000198">
    <property type="entry name" value="RhoGAP_dom"/>
</dbReference>
<evidence type="ECO:0000259" key="1">
    <source>
        <dbReference type="SMART" id="SM00324"/>
    </source>
</evidence>
<dbReference type="AlphaFoldDB" id="A0A1Y2C308"/>
<dbReference type="Pfam" id="PF00620">
    <property type="entry name" value="RhoGAP"/>
    <property type="match status" value="1"/>
</dbReference>
<proteinExistence type="predicted"/>
<evidence type="ECO:0000313" key="2">
    <source>
        <dbReference type="EMBL" id="ORY41409.1"/>
    </source>
</evidence>
<gene>
    <name evidence="2" type="ORF">BCR33DRAFT_346220</name>
</gene>
<organism evidence="2 3">
    <name type="scientific">Rhizoclosmatium globosum</name>
    <dbReference type="NCBI Taxonomy" id="329046"/>
    <lineage>
        <taxon>Eukaryota</taxon>
        <taxon>Fungi</taxon>
        <taxon>Fungi incertae sedis</taxon>
        <taxon>Chytridiomycota</taxon>
        <taxon>Chytridiomycota incertae sedis</taxon>
        <taxon>Chytridiomycetes</taxon>
        <taxon>Chytridiales</taxon>
        <taxon>Chytriomycetaceae</taxon>
        <taxon>Rhizoclosmatium</taxon>
    </lineage>
</organism>
<dbReference type="SMART" id="SM00324">
    <property type="entry name" value="RhoGAP"/>
    <property type="match status" value="1"/>
</dbReference>
<reference evidence="2 3" key="1">
    <citation type="submission" date="2016-07" db="EMBL/GenBank/DDBJ databases">
        <title>Pervasive Adenine N6-methylation of Active Genes in Fungi.</title>
        <authorList>
            <consortium name="DOE Joint Genome Institute"/>
            <person name="Mondo S.J."/>
            <person name="Dannebaum R.O."/>
            <person name="Kuo R.C."/>
            <person name="Labutti K."/>
            <person name="Haridas S."/>
            <person name="Kuo A."/>
            <person name="Salamov A."/>
            <person name="Ahrendt S.R."/>
            <person name="Lipzen A."/>
            <person name="Sullivan W."/>
            <person name="Andreopoulos W.B."/>
            <person name="Clum A."/>
            <person name="Lindquist E."/>
            <person name="Daum C."/>
            <person name="Ramamoorthy G.K."/>
            <person name="Gryganskyi A."/>
            <person name="Culley D."/>
            <person name="Magnuson J.K."/>
            <person name="James T.Y."/>
            <person name="O'Malley M.A."/>
            <person name="Stajich J.E."/>
            <person name="Spatafora J.W."/>
            <person name="Visel A."/>
            <person name="Grigoriev I.V."/>
        </authorList>
    </citation>
    <scope>NUCLEOTIDE SEQUENCE [LARGE SCALE GENOMIC DNA]</scope>
    <source>
        <strain evidence="2 3">JEL800</strain>
    </source>
</reference>
<dbReference type="InterPro" id="IPR008936">
    <property type="entry name" value="Rho_GTPase_activation_prot"/>
</dbReference>
<protein>
    <recommendedName>
        <fullName evidence="1">Rho-GAP domain-containing protein</fullName>
    </recommendedName>
</protein>
<dbReference type="OrthoDB" id="2121436at2759"/>
<accession>A0A1Y2C308</accession>
<dbReference type="Proteomes" id="UP000193642">
    <property type="component" value="Unassembled WGS sequence"/>
</dbReference>
<sequence length="271" mass="30106">MMITCSDQMIRPKKTAQESNFSLTATIGSYSTAKSNSDELKELSSPMSSYSSINQSIISLKFEESKRGVGLWGSEGLFSTVGFPLTLDNETPSTIASLLKRYFSSVKDNFTQHGFWAGIDSMAITSAANSPPSEDILNKIRFYIELNIPSRQHLHTFAYFLLHLQRVAALAETNMMTPKNLALCIFTSAKEGGEFVIRYADLIFGNIDIVGREAVACLPFSEITTTFPDVEDNPVELPKWDSTIDDLEPRLMQQWFDDIIPLITPSTATSS</sequence>
<comment type="caution">
    <text evidence="2">The sequence shown here is derived from an EMBL/GenBank/DDBJ whole genome shotgun (WGS) entry which is preliminary data.</text>
</comment>
<dbReference type="Gene3D" id="1.10.555.10">
    <property type="entry name" value="Rho GTPase activation protein"/>
    <property type="match status" value="1"/>
</dbReference>
<keyword evidence="3" id="KW-1185">Reference proteome</keyword>
<name>A0A1Y2C308_9FUNG</name>
<dbReference type="SUPFAM" id="SSF48350">
    <property type="entry name" value="GTPase activation domain, GAP"/>
    <property type="match status" value="1"/>
</dbReference>